<dbReference type="PANTHER" id="PTHR48041:SF139">
    <property type="entry name" value="PROTEIN SCARLET"/>
    <property type="match status" value="1"/>
</dbReference>
<dbReference type="PROSITE" id="PS00211">
    <property type="entry name" value="ABC_TRANSPORTER_1"/>
    <property type="match status" value="1"/>
</dbReference>
<evidence type="ECO:0000256" key="6">
    <source>
        <dbReference type="ARBA" id="ARBA00022989"/>
    </source>
</evidence>
<dbReference type="SUPFAM" id="SSF52540">
    <property type="entry name" value="P-loop containing nucleoside triphosphate hydrolases"/>
    <property type="match status" value="1"/>
</dbReference>
<evidence type="ECO:0000256" key="7">
    <source>
        <dbReference type="ARBA" id="ARBA00023136"/>
    </source>
</evidence>
<feature type="region of interest" description="Disordered" evidence="9">
    <location>
        <begin position="1"/>
        <end position="49"/>
    </location>
</feature>
<dbReference type="PROSITE" id="PS50893">
    <property type="entry name" value="ABC_TRANSPORTER_2"/>
    <property type="match status" value="1"/>
</dbReference>
<evidence type="ECO:0000256" key="3">
    <source>
        <dbReference type="ARBA" id="ARBA00022692"/>
    </source>
</evidence>
<evidence type="ECO:0000256" key="5">
    <source>
        <dbReference type="ARBA" id="ARBA00022840"/>
    </source>
</evidence>
<protein>
    <recommendedName>
        <fullName evidence="10">ABC transporter domain-containing protein</fullName>
    </recommendedName>
</protein>
<dbReference type="GO" id="GO:0016020">
    <property type="term" value="C:membrane"/>
    <property type="evidence" value="ECO:0007669"/>
    <property type="project" value="UniProtKB-SubCell"/>
</dbReference>
<dbReference type="GO" id="GO:0005524">
    <property type="term" value="F:ATP binding"/>
    <property type="evidence" value="ECO:0007669"/>
    <property type="project" value="UniProtKB-KW"/>
</dbReference>
<evidence type="ECO:0000313" key="12">
    <source>
        <dbReference type="Proteomes" id="UP000654075"/>
    </source>
</evidence>
<keyword evidence="4" id="KW-0547">Nucleotide-binding</keyword>
<comment type="caution">
    <text evidence="11">The sequence shown here is derived from an EMBL/GenBank/DDBJ whole genome shotgun (WGS) entry which is preliminary data.</text>
</comment>
<dbReference type="Pfam" id="PF00005">
    <property type="entry name" value="ABC_tran"/>
    <property type="match status" value="1"/>
</dbReference>
<reference evidence="11" key="1">
    <citation type="submission" date="2021-02" db="EMBL/GenBank/DDBJ databases">
        <authorList>
            <person name="Dougan E. K."/>
            <person name="Rhodes N."/>
            <person name="Thang M."/>
            <person name="Chan C."/>
        </authorList>
    </citation>
    <scope>NUCLEOTIDE SEQUENCE</scope>
</reference>
<organism evidence="11 12">
    <name type="scientific">Polarella glacialis</name>
    <name type="common">Dinoflagellate</name>
    <dbReference type="NCBI Taxonomy" id="89957"/>
    <lineage>
        <taxon>Eukaryota</taxon>
        <taxon>Sar</taxon>
        <taxon>Alveolata</taxon>
        <taxon>Dinophyceae</taxon>
        <taxon>Suessiales</taxon>
        <taxon>Suessiaceae</taxon>
        <taxon>Polarella</taxon>
    </lineage>
</organism>
<gene>
    <name evidence="11" type="ORF">PGLA1383_LOCUS56158</name>
</gene>
<evidence type="ECO:0000256" key="1">
    <source>
        <dbReference type="ARBA" id="ARBA00004141"/>
    </source>
</evidence>
<dbReference type="InterPro" id="IPR027417">
    <property type="entry name" value="P-loop_NTPase"/>
</dbReference>
<evidence type="ECO:0000256" key="8">
    <source>
        <dbReference type="SAM" id="Coils"/>
    </source>
</evidence>
<keyword evidence="2" id="KW-0813">Transport</keyword>
<name>A0A813HTP8_POLGL</name>
<dbReference type="Proteomes" id="UP000654075">
    <property type="component" value="Unassembled WGS sequence"/>
</dbReference>
<dbReference type="PANTHER" id="PTHR48041">
    <property type="entry name" value="ABC TRANSPORTER G FAMILY MEMBER 28"/>
    <property type="match status" value="1"/>
</dbReference>
<dbReference type="SMART" id="SM00382">
    <property type="entry name" value="AAA"/>
    <property type="match status" value="1"/>
</dbReference>
<dbReference type="GO" id="GO:0042626">
    <property type="term" value="F:ATPase-coupled transmembrane transporter activity"/>
    <property type="evidence" value="ECO:0007669"/>
    <property type="project" value="TreeGrafter"/>
</dbReference>
<dbReference type="EMBL" id="CAJNNV010032928">
    <property type="protein sequence ID" value="CAE8641534.1"/>
    <property type="molecule type" value="Genomic_DNA"/>
</dbReference>
<dbReference type="OrthoDB" id="330785at2759"/>
<sequence>MASAIRGRGRAAGRGSRPGASGRDRAPEVAGEADDPPAVTDTPADKDGDGLEAVCELERNVQLRAEELRRDLALLQSARKRMLCREAEAELRKLREEEERQFEDFLHEQAQEVLSALERELRPARQQSEALAANATACASKLRSLRAEVLAWLAELEEAAERSEQEIGKAAETVLGEQRQRRRERISVEMRLLMEEIGEVAPLEAQRSLSKTEKLMLQSETNIQCQEQLPTEHAKSCRVREDDRCLTSLGTTNASSCFEACMPTSAMEREVPTLGIQSLGLKTPKSSYLSHTMVFRGLKELGKVTGEPGDILRDPELAYGESSLTFKDVSFSIKQQGKEPQRSILEPCSGHFEPGTLVALMGPSGSGKTTLLDILAGKKTSPYNGEVHLNGRPRDQLFRRLTSYVAQDDILFANVTVKEAVTFHTVLKTEIPSRVTGEMLRKATEMRLRAVGLEEVQDSRIGNEVVRGISGGQRRRVSLACGLATEAQIIFCDEPTSGLSSTDAETSVRFMRLLAKKFGITIIVAIHQPRIEVAKLFDHLLLLTANPGRVVYNGPYREAVQYWSNAGFA</sequence>
<feature type="coiled-coil region" evidence="8">
    <location>
        <begin position="58"/>
        <end position="173"/>
    </location>
</feature>
<keyword evidence="6" id="KW-1133">Transmembrane helix</keyword>
<dbReference type="InterPro" id="IPR003439">
    <property type="entry name" value="ABC_transporter-like_ATP-bd"/>
</dbReference>
<feature type="domain" description="ABC transporter" evidence="10">
    <location>
        <begin position="324"/>
        <end position="569"/>
    </location>
</feature>
<accession>A0A813HTP8</accession>
<dbReference type="InterPro" id="IPR017871">
    <property type="entry name" value="ABC_transporter-like_CS"/>
</dbReference>
<evidence type="ECO:0000259" key="10">
    <source>
        <dbReference type="PROSITE" id="PS50893"/>
    </source>
</evidence>
<keyword evidence="7" id="KW-0472">Membrane</keyword>
<evidence type="ECO:0000313" key="11">
    <source>
        <dbReference type="EMBL" id="CAE8641534.1"/>
    </source>
</evidence>
<feature type="non-terminal residue" evidence="11">
    <location>
        <position position="569"/>
    </location>
</feature>
<evidence type="ECO:0000256" key="2">
    <source>
        <dbReference type="ARBA" id="ARBA00022448"/>
    </source>
</evidence>
<dbReference type="InterPro" id="IPR003593">
    <property type="entry name" value="AAA+_ATPase"/>
</dbReference>
<keyword evidence="3" id="KW-0812">Transmembrane</keyword>
<dbReference type="AlphaFoldDB" id="A0A813HTP8"/>
<proteinExistence type="predicted"/>
<evidence type="ECO:0000256" key="9">
    <source>
        <dbReference type="SAM" id="MobiDB-lite"/>
    </source>
</evidence>
<evidence type="ECO:0000256" key="4">
    <source>
        <dbReference type="ARBA" id="ARBA00022741"/>
    </source>
</evidence>
<keyword evidence="12" id="KW-1185">Reference proteome</keyword>
<dbReference type="InterPro" id="IPR050352">
    <property type="entry name" value="ABCG_transporters"/>
</dbReference>
<dbReference type="Gene3D" id="3.40.50.300">
    <property type="entry name" value="P-loop containing nucleotide triphosphate hydrolases"/>
    <property type="match status" value="1"/>
</dbReference>
<keyword evidence="5" id="KW-0067">ATP-binding</keyword>
<comment type="subcellular location">
    <subcellularLocation>
        <location evidence="1">Membrane</location>
        <topology evidence="1">Multi-pass membrane protein</topology>
    </subcellularLocation>
</comment>
<keyword evidence="8" id="KW-0175">Coiled coil</keyword>
<dbReference type="GO" id="GO:0016887">
    <property type="term" value="F:ATP hydrolysis activity"/>
    <property type="evidence" value="ECO:0007669"/>
    <property type="project" value="InterPro"/>
</dbReference>